<name>A0A6A7BYW5_9PEZI</name>
<dbReference type="AlphaFoldDB" id="A0A6A7BYW5"/>
<proteinExistence type="predicted"/>
<reference evidence="1" key="1">
    <citation type="journal article" date="2020" name="Stud. Mycol.">
        <title>101 Dothideomycetes genomes: a test case for predicting lifestyles and emergence of pathogens.</title>
        <authorList>
            <person name="Haridas S."/>
            <person name="Albert R."/>
            <person name="Binder M."/>
            <person name="Bloem J."/>
            <person name="Labutti K."/>
            <person name="Salamov A."/>
            <person name="Andreopoulos B."/>
            <person name="Baker S."/>
            <person name="Barry K."/>
            <person name="Bills G."/>
            <person name="Bluhm B."/>
            <person name="Cannon C."/>
            <person name="Castanera R."/>
            <person name="Culley D."/>
            <person name="Daum C."/>
            <person name="Ezra D."/>
            <person name="Gonzalez J."/>
            <person name="Henrissat B."/>
            <person name="Kuo A."/>
            <person name="Liang C."/>
            <person name="Lipzen A."/>
            <person name="Lutzoni F."/>
            <person name="Magnuson J."/>
            <person name="Mondo S."/>
            <person name="Nolan M."/>
            <person name="Ohm R."/>
            <person name="Pangilinan J."/>
            <person name="Park H.-J."/>
            <person name="Ramirez L."/>
            <person name="Alfaro M."/>
            <person name="Sun H."/>
            <person name="Tritt A."/>
            <person name="Yoshinaga Y."/>
            <person name="Zwiers L.-H."/>
            <person name="Turgeon B."/>
            <person name="Goodwin S."/>
            <person name="Spatafora J."/>
            <person name="Crous P."/>
            <person name="Grigoriev I."/>
        </authorList>
    </citation>
    <scope>NUCLEOTIDE SEQUENCE</scope>
    <source>
        <strain evidence="1">CBS 480.64</strain>
    </source>
</reference>
<dbReference type="Proteomes" id="UP000799421">
    <property type="component" value="Unassembled WGS sequence"/>
</dbReference>
<gene>
    <name evidence="1" type="ORF">K470DRAFT_287505</name>
</gene>
<evidence type="ECO:0000313" key="1">
    <source>
        <dbReference type="EMBL" id="KAF2859899.1"/>
    </source>
</evidence>
<protein>
    <submittedName>
        <fullName evidence="1">Uncharacterized protein</fullName>
    </submittedName>
</protein>
<accession>A0A6A7BYW5</accession>
<keyword evidence="2" id="KW-1185">Reference proteome</keyword>
<sequence length="239" mass="26881">MRALYLCSIPSERPSGIMWLDTLRAKPVTEKNSRHTPNLKKNDGACWAWRITGRDLLVVDRAVELVIMQDEIIGGPNAEISGVCPVPGSAKLLEVFLQDSDNVASEAICKRWLVGQLHATCLHTACLFRGLITASLWYTVTNSWPLTSFLHFSQHTSPEVGDFHEQLLERKVDHNLLFHVTVRSLLPFPPMRSASRLLPFHSLLALPFLRRRYSMHHGVRALSQGIFPSCRYGFGNPAS</sequence>
<dbReference type="EMBL" id="MU005987">
    <property type="protein sequence ID" value="KAF2859899.1"/>
    <property type="molecule type" value="Genomic_DNA"/>
</dbReference>
<organism evidence="1 2">
    <name type="scientific">Piedraia hortae CBS 480.64</name>
    <dbReference type="NCBI Taxonomy" id="1314780"/>
    <lineage>
        <taxon>Eukaryota</taxon>
        <taxon>Fungi</taxon>
        <taxon>Dikarya</taxon>
        <taxon>Ascomycota</taxon>
        <taxon>Pezizomycotina</taxon>
        <taxon>Dothideomycetes</taxon>
        <taxon>Dothideomycetidae</taxon>
        <taxon>Capnodiales</taxon>
        <taxon>Piedraiaceae</taxon>
        <taxon>Piedraia</taxon>
    </lineage>
</organism>
<evidence type="ECO:0000313" key="2">
    <source>
        <dbReference type="Proteomes" id="UP000799421"/>
    </source>
</evidence>